<dbReference type="Proteomes" id="UP001420932">
    <property type="component" value="Unassembled WGS sequence"/>
</dbReference>
<protein>
    <submittedName>
        <fullName evidence="1">Uncharacterized protein</fullName>
    </submittedName>
</protein>
<accession>A0AAP0L3S1</accession>
<keyword evidence="2" id="KW-1185">Reference proteome</keyword>
<evidence type="ECO:0000313" key="2">
    <source>
        <dbReference type="Proteomes" id="UP001420932"/>
    </source>
</evidence>
<name>A0AAP0L3S1_9MAGN</name>
<reference evidence="1 2" key="1">
    <citation type="submission" date="2024-01" db="EMBL/GenBank/DDBJ databases">
        <title>Genome assemblies of Stephania.</title>
        <authorList>
            <person name="Yang L."/>
        </authorList>
    </citation>
    <scope>NUCLEOTIDE SEQUENCE [LARGE SCALE GENOMIC DNA]</scope>
    <source>
        <strain evidence="1">YNDBR</strain>
        <tissue evidence="1">Leaf</tissue>
    </source>
</reference>
<proteinExistence type="predicted"/>
<dbReference type="AlphaFoldDB" id="A0AAP0L3S1"/>
<sequence>MVLTGFWMDIGQPRDNITGLSTCQAPQVVLQDKLEGGSMWKGSSDVDNNERYLEAVQGRNFHMYAQSTSGIRTDWATKNSPAFIVTAHARTSVKKHASKSVLHLQLPYSKVKNCTISKTIGEQGLSDSIRSPPSSLSK</sequence>
<dbReference type="EMBL" id="JBBNAF010000002">
    <property type="protein sequence ID" value="KAK9163681.1"/>
    <property type="molecule type" value="Genomic_DNA"/>
</dbReference>
<evidence type="ECO:0000313" key="1">
    <source>
        <dbReference type="EMBL" id="KAK9163681.1"/>
    </source>
</evidence>
<comment type="caution">
    <text evidence="1">The sequence shown here is derived from an EMBL/GenBank/DDBJ whole genome shotgun (WGS) entry which is preliminary data.</text>
</comment>
<gene>
    <name evidence="1" type="ORF">Syun_004583</name>
</gene>
<organism evidence="1 2">
    <name type="scientific">Stephania yunnanensis</name>
    <dbReference type="NCBI Taxonomy" id="152371"/>
    <lineage>
        <taxon>Eukaryota</taxon>
        <taxon>Viridiplantae</taxon>
        <taxon>Streptophyta</taxon>
        <taxon>Embryophyta</taxon>
        <taxon>Tracheophyta</taxon>
        <taxon>Spermatophyta</taxon>
        <taxon>Magnoliopsida</taxon>
        <taxon>Ranunculales</taxon>
        <taxon>Menispermaceae</taxon>
        <taxon>Menispermoideae</taxon>
        <taxon>Cissampelideae</taxon>
        <taxon>Stephania</taxon>
    </lineage>
</organism>